<dbReference type="Proteomes" id="UP000629619">
    <property type="component" value="Unassembled WGS sequence"/>
</dbReference>
<keyword evidence="2" id="KW-1185">Reference proteome</keyword>
<protein>
    <submittedName>
        <fullName evidence="1">Uncharacterized protein</fullName>
    </submittedName>
</protein>
<comment type="caution">
    <text evidence="1">The sequence shown here is derived from an EMBL/GenBank/DDBJ whole genome shotgun (WGS) entry which is preliminary data.</text>
</comment>
<evidence type="ECO:0000313" key="1">
    <source>
        <dbReference type="EMBL" id="GIF03834.1"/>
    </source>
</evidence>
<evidence type="ECO:0000313" key="2">
    <source>
        <dbReference type="Proteomes" id="UP000629619"/>
    </source>
</evidence>
<organism evidence="1 2">
    <name type="scientific">Actinoplanes siamensis</name>
    <dbReference type="NCBI Taxonomy" id="1223317"/>
    <lineage>
        <taxon>Bacteria</taxon>
        <taxon>Bacillati</taxon>
        <taxon>Actinomycetota</taxon>
        <taxon>Actinomycetes</taxon>
        <taxon>Micromonosporales</taxon>
        <taxon>Micromonosporaceae</taxon>
        <taxon>Actinoplanes</taxon>
    </lineage>
</organism>
<dbReference type="RefSeq" id="WP_203677540.1">
    <property type="nucleotide sequence ID" value="NZ_BOMW01000014.1"/>
</dbReference>
<dbReference type="InterPro" id="IPR045647">
    <property type="entry name" value="DUF6401"/>
</dbReference>
<sequence length="105" mass="11232">MELDQLEHEAVTAGACLALDQWERRLGMPAEPEPGLVALLDRHTARIRAAVGSVTPVNLAAYADGFADAVSAKGWSPSAVPDWRQASWPAVHLLAVCLIARSLFS</sequence>
<gene>
    <name evidence="1" type="ORF">Asi03nite_13720</name>
</gene>
<proteinExistence type="predicted"/>
<reference evidence="1" key="1">
    <citation type="submission" date="2021-01" db="EMBL/GenBank/DDBJ databases">
        <title>Whole genome shotgun sequence of Actinoplanes siamensis NBRC 109076.</title>
        <authorList>
            <person name="Komaki H."/>
            <person name="Tamura T."/>
        </authorList>
    </citation>
    <scope>NUCLEOTIDE SEQUENCE</scope>
    <source>
        <strain evidence="1">NBRC 109076</strain>
    </source>
</reference>
<dbReference type="Pfam" id="PF19939">
    <property type="entry name" value="DUF6401"/>
    <property type="match status" value="1"/>
</dbReference>
<dbReference type="EMBL" id="BOMW01000014">
    <property type="protein sequence ID" value="GIF03834.1"/>
    <property type="molecule type" value="Genomic_DNA"/>
</dbReference>
<dbReference type="AlphaFoldDB" id="A0A919TIL0"/>
<accession>A0A919TIL0</accession>
<name>A0A919TIL0_9ACTN</name>